<keyword evidence="4" id="KW-1185">Reference proteome</keyword>
<evidence type="ECO:0000256" key="2">
    <source>
        <dbReference type="SAM" id="SignalP"/>
    </source>
</evidence>
<dbReference type="EMBL" id="BMTP01000019">
    <property type="protein sequence ID" value="GGU61380.1"/>
    <property type="molecule type" value="Genomic_DNA"/>
</dbReference>
<dbReference type="Proteomes" id="UP000636661">
    <property type="component" value="Unassembled WGS sequence"/>
</dbReference>
<evidence type="ECO:0008006" key="5">
    <source>
        <dbReference type="Google" id="ProtNLM"/>
    </source>
</evidence>
<reference evidence="3" key="2">
    <citation type="submission" date="2020-09" db="EMBL/GenBank/DDBJ databases">
        <authorList>
            <person name="Sun Q."/>
            <person name="Ohkuma M."/>
        </authorList>
    </citation>
    <scope>NUCLEOTIDE SEQUENCE</scope>
    <source>
        <strain evidence="3">JCM 4391</strain>
    </source>
</reference>
<reference evidence="3" key="1">
    <citation type="journal article" date="2014" name="Int. J. Syst. Evol. Microbiol.">
        <title>Complete genome sequence of Corynebacterium casei LMG S-19264T (=DSM 44701T), isolated from a smear-ripened cheese.</title>
        <authorList>
            <consortium name="US DOE Joint Genome Institute (JGI-PGF)"/>
            <person name="Walter F."/>
            <person name="Albersmeier A."/>
            <person name="Kalinowski J."/>
            <person name="Ruckert C."/>
        </authorList>
    </citation>
    <scope>NUCLEOTIDE SEQUENCE</scope>
    <source>
        <strain evidence="3">JCM 4391</strain>
    </source>
</reference>
<accession>A0A918M6Y5</accession>
<dbReference type="PROSITE" id="PS51257">
    <property type="entry name" value="PROKAR_LIPOPROTEIN"/>
    <property type="match status" value="1"/>
</dbReference>
<evidence type="ECO:0000313" key="4">
    <source>
        <dbReference type="Proteomes" id="UP000636661"/>
    </source>
</evidence>
<protein>
    <recommendedName>
        <fullName evidence="5">Lipoprotein</fullName>
    </recommendedName>
</protein>
<evidence type="ECO:0000256" key="1">
    <source>
        <dbReference type="SAM" id="MobiDB-lite"/>
    </source>
</evidence>
<name>A0A918M6Y5_9ACTN</name>
<organism evidence="3 4">
    <name type="scientific">Streptomyces lavendofoliae</name>
    <dbReference type="NCBI Taxonomy" id="67314"/>
    <lineage>
        <taxon>Bacteria</taxon>
        <taxon>Bacillati</taxon>
        <taxon>Actinomycetota</taxon>
        <taxon>Actinomycetes</taxon>
        <taxon>Kitasatosporales</taxon>
        <taxon>Streptomycetaceae</taxon>
        <taxon>Streptomyces</taxon>
    </lineage>
</organism>
<dbReference type="RefSeq" id="WP_229891658.1">
    <property type="nucleotide sequence ID" value="NZ_BMTP01000019.1"/>
</dbReference>
<feature type="signal peptide" evidence="2">
    <location>
        <begin position="1"/>
        <end position="28"/>
    </location>
</feature>
<comment type="caution">
    <text evidence="3">The sequence shown here is derived from an EMBL/GenBank/DDBJ whole genome shotgun (WGS) entry which is preliminary data.</text>
</comment>
<gene>
    <name evidence="3" type="ORF">GCM10010274_57820</name>
</gene>
<feature type="region of interest" description="Disordered" evidence="1">
    <location>
        <begin position="30"/>
        <end position="50"/>
    </location>
</feature>
<proteinExistence type="predicted"/>
<dbReference type="AlphaFoldDB" id="A0A918M6Y5"/>
<feature type="chain" id="PRO_5036965221" description="Lipoprotein" evidence="2">
    <location>
        <begin position="29"/>
        <end position="213"/>
    </location>
</feature>
<keyword evidence="2" id="KW-0732">Signal</keyword>
<evidence type="ECO:0000313" key="3">
    <source>
        <dbReference type="EMBL" id="GGU61380.1"/>
    </source>
</evidence>
<sequence length="213" mass="22603">MRKKLTGVAAVPVMALAVMACVVPPALAEEADPEPMVTPSVIPEASDEDDSLAAALPKDTGGPQGAVAACDNPYKKWTEITSKKAYFIPAFWPGTSYKDGPGGTMVVRVEKAGKISASITAGSEAELSNVIASAKAKVDVTIGAEVGITVGHEYRRNVTNGKYGHLQYGSWGYLVGWKKWETTPDRCRARVIKSGSAKVPTREVGWKYSETAS</sequence>